<feature type="transmembrane region" description="Helical" evidence="9">
    <location>
        <begin position="203"/>
        <end position="229"/>
    </location>
</feature>
<evidence type="ECO:0000256" key="8">
    <source>
        <dbReference type="PIRNR" id="PIRNR005353"/>
    </source>
</evidence>
<feature type="transmembrane region" description="Helical" evidence="9">
    <location>
        <begin position="249"/>
        <end position="273"/>
    </location>
</feature>
<evidence type="ECO:0000256" key="7">
    <source>
        <dbReference type="ARBA" id="ARBA00023136"/>
    </source>
</evidence>
<dbReference type="EMBL" id="CP023483">
    <property type="protein sequence ID" value="ATF25644.1"/>
    <property type="molecule type" value="Genomic_DNA"/>
</dbReference>
<organism evidence="10 11">
    <name type="scientific">Brochothrix thermosphacta</name>
    <name type="common">Microbacterium thermosphactum</name>
    <dbReference type="NCBI Taxonomy" id="2756"/>
    <lineage>
        <taxon>Bacteria</taxon>
        <taxon>Bacillati</taxon>
        <taxon>Bacillota</taxon>
        <taxon>Bacilli</taxon>
        <taxon>Bacillales</taxon>
        <taxon>Listeriaceae</taxon>
        <taxon>Brochothrix</taxon>
    </lineage>
</organism>
<dbReference type="AlphaFoldDB" id="A0A291KEX3"/>
<evidence type="ECO:0000256" key="3">
    <source>
        <dbReference type="ARBA" id="ARBA00022448"/>
    </source>
</evidence>
<proteinExistence type="inferred from homology"/>
<keyword evidence="5 8" id="KW-0812">Transmembrane</keyword>
<dbReference type="STRING" id="2756.BFR44_07690"/>
<evidence type="ECO:0000256" key="1">
    <source>
        <dbReference type="ARBA" id="ARBA00004651"/>
    </source>
</evidence>
<feature type="transmembrane region" description="Helical" evidence="9">
    <location>
        <begin position="175"/>
        <end position="196"/>
    </location>
</feature>
<dbReference type="Pfam" id="PF00860">
    <property type="entry name" value="Xan_ur_permease"/>
    <property type="match status" value="1"/>
</dbReference>
<evidence type="ECO:0000313" key="11">
    <source>
        <dbReference type="Proteomes" id="UP000243591"/>
    </source>
</evidence>
<feature type="transmembrane region" description="Helical" evidence="9">
    <location>
        <begin position="386"/>
        <end position="412"/>
    </location>
</feature>
<dbReference type="Proteomes" id="UP000243591">
    <property type="component" value="Chromosome"/>
</dbReference>
<feature type="transmembrane region" description="Helical" evidence="9">
    <location>
        <begin position="424"/>
        <end position="441"/>
    </location>
</feature>
<sequence>MNQLGVNSLLDKFFKLKENGTTIKTEIIAGLTTFLAMAYILAVNPSLLEIAGMDKGAVFVATVLAAIVGTLFMGLFANFPIALAPGMGLNAFFAFTVAGAWGIPWQTALSGVFVSGVVFMLLTASGIREKIVNMIPGVMKYSVSAGIGLFIAFLGLQNAKIIVPNEATAVGLGDLHNGAVLLAVFGIVLSIVLVTAKVNGGIFIGMVATAVIGMITGVISTPTAIVGAVPDVSSTFGQAIINLPNIFTWQMLVVILTFFFVDFFDTAGTLVAVATQAGLVNEKNEIPRAGRALFADAAATTVGAVFGTSTTTAYVESASGASVGGRTGLTAVVVAIMFGVSIFFSPLLSVITSAVTAPALVIVGIMMLGNVRHIEWTKFEIATPAFFTIIMMVLTYSIAEGIAIGFIFYPITMLVAKRGKEVHPLMYVLMVLFILYFAFILQ</sequence>
<dbReference type="InterPro" id="IPR006043">
    <property type="entry name" value="NCS2"/>
</dbReference>
<keyword evidence="6 8" id="KW-1133">Transmembrane helix</keyword>
<feature type="transmembrane region" description="Helical" evidence="9">
    <location>
        <begin position="355"/>
        <end position="374"/>
    </location>
</feature>
<dbReference type="GO" id="GO:0005345">
    <property type="term" value="F:purine nucleobase transmembrane transporter activity"/>
    <property type="evidence" value="ECO:0007669"/>
    <property type="project" value="TreeGrafter"/>
</dbReference>
<dbReference type="OrthoDB" id="9808458at2"/>
<feature type="transmembrane region" description="Helical" evidence="9">
    <location>
        <begin position="27"/>
        <end position="44"/>
    </location>
</feature>
<keyword evidence="11" id="KW-1185">Reference proteome</keyword>
<evidence type="ECO:0000256" key="5">
    <source>
        <dbReference type="ARBA" id="ARBA00022692"/>
    </source>
</evidence>
<comment type="similarity">
    <text evidence="2 8">Belongs to the nucleobase:cation symporter-2 (NCS2) (TC 2.A.40) family. Azg-like subfamily.</text>
</comment>
<gene>
    <name evidence="10" type="ORF">CNY62_04130</name>
</gene>
<evidence type="ECO:0000256" key="2">
    <source>
        <dbReference type="ARBA" id="ARBA00005697"/>
    </source>
</evidence>
<accession>A0A291KEX3</accession>
<dbReference type="InterPro" id="IPR045018">
    <property type="entry name" value="Azg-like"/>
</dbReference>
<dbReference type="InterPro" id="IPR026033">
    <property type="entry name" value="Azg-like_bact_archaea"/>
</dbReference>
<evidence type="ECO:0000313" key="10">
    <source>
        <dbReference type="EMBL" id="ATF25644.1"/>
    </source>
</evidence>
<evidence type="ECO:0000256" key="4">
    <source>
        <dbReference type="ARBA" id="ARBA00022475"/>
    </source>
</evidence>
<dbReference type="PANTHER" id="PTHR43337:SF11">
    <property type="entry name" value="GUANINE_HYPOXANTHINE PERMEASE PBUG"/>
    <property type="match status" value="1"/>
</dbReference>
<keyword evidence="4 8" id="KW-1003">Cell membrane</keyword>
<feature type="transmembrane region" description="Helical" evidence="9">
    <location>
        <begin position="327"/>
        <end position="348"/>
    </location>
</feature>
<reference evidence="10 11" key="1">
    <citation type="submission" date="2017-09" db="EMBL/GenBank/DDBJ databases">
        <title>Complete Genome Sequences of Two Strains of the Meat Spoilage Bacterium Brochothrix thermosphacta Isolated from Ground Chicken.</title>
        <authorList>
            <person name="Paoli G.C."/>
            <person name="Wijey C."/>
            <person name="Chen C.-Y."/>
            <person name="Nguyen L."/>
            <person name="Yan X."/>
            <person name="Irwin P.L."/>
        </authorList>
    </citation>
    <scope>NUCLEOTIDE SEQUENCE [LARGE SCALE GENOMIC DNA]</scope>
    <source>
        <strain evidence="10 11">BI</strain>
    </source>
</reference>
<keyword evidence="7 8" id="KW-0472">Membrane</keyword>
<dbReference type="KEGG" id="bths:CNY62_04130"/>
<name>A0A291KEX3_BROTH</name>
<evidence type="ECO:0000256" key="6">
    <source>
        <dbReference type="ARBA" id="ARBA00022989"/>
    </source>
</evidence>
<feature type="transmembrane region" description="Helical" evidence="9">
    <location>
        <begin position="56"/>
        <end position="83"/>
    </location>
</feature>
<protein>
    <submittedName>
        <fullName evidence="10">NCS2 family permease</fullName>
    </submittedName>
</protein>
<dbReference type="PANTHER" id="PTHR43337">
    <property type="entry name" value="XANTHINE/URACIL PERMEASE C887.17-RELATED"/>
    <property type="match status" value="1"/>
</dbReference>
<dbReference type="GO" id="GO:0005886">
    <property type="term" value="C:plasma membrane"/>
    <property type="evidence" value="ECO:0007669"/>
    <property type="project" value="UniProtKB-SubCell"/>
</dbReference>
<comment type="subcellular location">
    <subcellularLocation>
        <location evidence="1 8">Cell membrane</location>
        <topology evidence="1 8">Multi-pass membrane protein</topology>
    </subcellularLocation>
</comment>
<evidence type="ECO:0000256" key="9">
    <source>
        <dbReference type="SAM" id="Phobius"/>
    </source>
</evidence>
<keyword evidence="3 8" id="KW-0813">Transport</keyword>
<feature type="transmembrane region" description="Helical" evidence="9">
    <location>
        <begin position="103"/>
        <end position="122"/>
    </location>
</feature>
<dbReference type="PIRSF" id="PIRSF005353">
    <property type="entry name" value="PbuG"/>
    <property type="match status" value="1"/>
</dbReference>
<feature type="transmembrane region" description="Helical" evidence="9">
    <location>
        <begin position="143"/>
        <end position="163"/>
    </location>
</feature>